<sequence length="78" mass="9198">MIGHEFSGNYWWLFPLVMLLFCLLFMRGCSLSREKPSGKMCRSWGHKRTEESTLKILNKRYANGDISQKEYGGKKENY</sequence>
<evidence type="ECO:0000256" key="1">
    <source>
        <dbReference type="SAM" id="Phobius"/>
    </source>
</evidence>
<proteinExistence type="predicted"/>
<organism evidence="2 3">
    <name type="scientific">Maridesulfovibrio salexigens (strain ATCC 14822 / DSM 2638 / NCIMB 8403 / VKM B-1763)</name>
    <name type="common">Desulfovibrio salexigens</name>
    <dbReference type="NCBI Taxonomy" id="526222"/>
    <lineage>
        <taxon>Bacteria</taxon>
        <taxon>Pseudomonadati</taxon>
        <taxon>Thermodesulfobacteriota</taxon>
        <taxon>Desulfovibrionia</taxon>
        <taxon>Desulfovibrionales</taxon>
        <taxon>Desulfovibrionaceae</taxon>
        <taxon>Maridesulfovibrio</taxon>
    </lineage>
</organism>
<dbReference type="HOGENOM" id="CLU_159099_2_2_7"/>
<dbReference type="AlphaFoldDB" id="C6C083"/>
<gene>
    <name evidence="2" type="ordered locus">Desal_2902</name>
</gene>
<protein>
    <recommendedName>
        <fullName evidence="4">SHOCT domain-containing protein</fullName>
    </recommendedName>
</protein>
<dbReference type="EMBL" id="CP001649">
    <property type="protein sequence ID" value="ACS80954.1"/>
    <property type="molecule type" value="Genomic_DNA"/>
</dbReference>
<feature type="transmembrane region" description="Helical" evidence="1">
    <location>
        <begin position="12"/>
        <end position="30"/>
    </location>
</feature>
<accession>C6C083</accession>
<evidence type="ECO:0008006" key="4">
    <source>
        <dbReference type="Google" id="ProtNLM"/>
    </source>
</evidence>
<keyword evidence="1" id="KW-1133">Transmembrane helix</keyword>
<keyword evidence="3" id="KW-1185">Reference proteome</keyword>
<evidence type="ECO:0000313" key="3">
    <source>
        <dbReference type="Proteomes" id="UP000002601"/>
    </source>
</evidence>
<keyword evidence="1" id="KW-0472">Membrane</keyword>
<dbReference type="Proteomes" id="UP000002601">
    <property type="component" value="Chromosome"/>
</dbReference>
<name>C6C083_MARSD</name>
<evidence type="ECO:0000313" key="2">
    <source>
        <dbReference type="EMBL" id="ACS80954.1"/>
    </source>
</evidence>
<reference evidence="2 3" key="1">
    <citation type="submission" date="2009-06" db="EMBL/GenBank/DDBJ databases">
        <title>Complete sequence of Desulfovibrio salexigens DSM 2638.</title>
        <authorList>
            <consortium name="US DOE Joint Genome Institute"/>
            <person name="Lucas S."/>
            <person name="Copeland A."/>
            <person name="Lapidus A."/>
            <person name="Glavina del Rio T."/>
            <person name="Tice H."/>
            <person name="Bruce D."/>
            <person name="Goodwin L."/>
            <person name="Pitluck S."/>
            <person name="Munk A.C."/>
            <person name="Brettin T."/>
            <person name="Detter J.C."/>
            <person name="Han C."/>
            <person name="Tapia R."/>
            <person name="Larimer F."/>
            <person name="Land M."/>
            <person name="Hauser L."/>
            <person name="Kyrpides N."/>
            <person name="Anderson I."/>
            <person name="Wall J.D."/>
            <person name="Arkin A.P."/>
            <person name="Dehal P."/>
            <person name="Chivian D."/>
            <person name="Giles B."/>
            <person name="Hazen T.C."/>
        </authorList>
    </citation>
    <scope>NUCLEOTIDE SEQUENCE [LARGE SCALE GENOMIC DNA]</scope>
    <source>
        <strain evidence="3">ATCC 14822 / DSM 2638 / NCIMB 8403 / VKM B-1763</strain>
    </source>
</reference>
<dbReference type="KEGG" id="dsa:Desal_2902"/>
<keyword evidence="1" id="KW-0812">Transmembrane</keyword>